<dbReference type="AlphaFoldDB" id="F7VL55"/>
<comment type="caution">
    <text evidence="3">The sequence shown here is derived from an EMBL/GenBank/DDBJ whole genome shotgun (WGS) entry which is preliminary data.</text>
</comment>
<reference evidence="3 4" key="1">
    <citation type="journal article" date="2010" name="PLoS Genet.">
        <title>De novo assembly of a 40 Mb eukaryotic genome from short sequence reads: Sordaria macrospora, a model organism for fungal morphogenesis.</title>
        <authorList>
            <person name="Nowrousian M."/>
            <person name="Stajich J."/>
            <person name="Chu M."/>
            <person name="Engh I."/>
            <person name="Espagne E."/>
            <person name="Halliday K."/>
            <person name="Kamerewerd J."/>
            <person name="Kempken F."/>
            <person name="Knab B."/>
            <person name="Kuo H.C."/>
            <person name="Osiewacz H.D."/>
            <person name="Poeggeler S."/>
            <person name="Read N."/>
            <person name="Seiler S."/>
            <person name="Smith K."/>
            <person name="Zickler D."/>
            <person name="Kueck U."/>
            <person name="Freitag M."/>
        </authorList>
    </citation>
    <scope>NUCLEOTIDE SEQUENCE [LARGE SCALE GENOMIC DNA]</scope>
    <source>
        <strain evidence="4">ATCC MYA-333 / DSM 997 / K(L3346) / K-hell</strain>
        <tissue evidence="3">Mycelium</tissue>
    </source>
</reference>
<dbReference type="Proteomes" id="UP000001881">
    <property type="component" value="Unassembled WGS sequence"/>
</dbReference>
<organism evidence="3 4">
    <name type="scientific">Sordaria macrospora (strain ATCC MYA-333 / DSM 997 / K(L3346) / K-hell)</name>
    <dbReference type="NCBI Taxonomy" id="771870"/>
    <lineage>
        <taxon>Eukaryota</taxon>
        <taxon>Fungi</taxon>
        <taxon>Dikarya</taxon>
        <taxon>Ascomycota</taxon>
        <taxon>Pezizomycotina</taxon>
        <taxon>Sordariomycetes</taxon>
        <taxon>Sordariomycetidae</taxon>
        <taxon>Sordariales</taxon>
        <taxon>Sordariaceae</taxon>
        <taxon>Sordaria</taxon>
    </lineage>
</organism>
<name>F7VL55_SORMK</name>
<feature type="compositionally biased region" description="Low complexity" evidence="2">
    <location>
        <begin position="373"/>
        <end position="391"/>
    </location>
</feature>
<evidence type="ECO:0000256" key="2">
    <source>
        <dbReference type="SAM" id="MobiDB-lite"/>
    </source>
</evidence>
<keyword evidence="1" id="KW-0175">Coiled coil</keyword>
<dbReference type="EMBL" id="CABT02000001">
    <property type="protein sequence ID" value="CCC06232.1"/>
    <property type="molecule type" value="Genomic_DNA"/>
</dbReference>
<protein>
    <submittedName>
        <fullName evidence="3">WGS project CABT00000000 data, contig 2.1</fullName>
    </submittedName>
</protein>
<feature type="compositionally biased region" description="Low complexity" evidence="2">
    <location>
        <begin position="465"/>
        <end position="486"/>
    </location>
</feature>
<evidence type="ECO:0000313" key="3">
    <source>
        <dbReference type="EMBL" id="CCC06232.1"/>
    </source>
</evidence>
<feature type="compositionally biased region" description="Low complexity" evidence="2">
    <location>
        <begin position="735"/>
        <end position="753"/>
    </location>
</feature>
<dbReference type="HOGENOM" id="CLU_370918_0_0_1"/>
<feature type="region of interest" description="Disordered" evidence="2">
    <location>
        <begin position="642"/>
        <end position="753"/>
    </location>
</feature>
<evidence type="ECO:0000256" key="1">
    <source>
        <dbReference type="SAM" id="Coils"/>
    </source>
</evidence>
<feature type="compositionally biased region" description="Polar residues" evidence="2">
    <location>
        <begin position="649"/>
        <end position="665"/>
    </location>
</feature>
<dbReference type="InParanoid" id="F7VL55"/>
<feature type="compositionally biased region" description="Polar residues" evidence="2">
    <location>
        <begin position="272"/>
        <end position="287"/>
    </location>
</feature>
<dbReference type="eggNOG" id="ENOG502RPWN">
    <property type="taxonomic scope" value="Eukaryota"/>
</dbReference>
<feature type="region of interest" description="Disordered" evidence="2">
    <location>
        <begin position="202"/>
        <end position="344"/>
    </location>
</feature>
<proteinExistence type="predicted"/>
<feature type="compositionally biased region" description="Polar residues" evidence="2">
    <location>
        <begin position="411"/>
        <end position="421"/>
    </location>
</feature>
<dbReference type="OrthoDB" id="8062037at2759"/>
<keyword evidence="4" id="KW-1185">Reference proteome</keyword>
<dbReference type="STRING" id="771870.F7VL55"/>
<sequence>MDEMDYTMQASAHPVPLPGWWVNSAQEHPSTINNSRAFLTRHHYYRQRQHYTTHSSFSQVIPTTLSRFNIIKVIIFSLRFRSSSFQHHMGLRLHHFPVIPQTLLRLRPTRRIEVTIPGNQQEGHPAPGHVHQYRGNGINNNNANNGNVTTPTTGVSTTNVSAGYTVGPNWMLGFTDAPPAFQGPPGPSHFHMTPGTSFAPSYGMNGSSSGNMMSRQGARPAANPVSNSSPGVDADTVMGNTEAQGGLGASGGSSAQPTAAGAAPQVGGSGSGPIQSGAWTSQGQNRSAPPFSFQPLQPGLEGFPIPGFSTGLHPRHTDSLRNNSASAPSPVLSDPEHWRPRHTHAPPAFVTLSYYQHHLHPNGLPPGHRRQSSHQSTQPSPTASTASSTGSHIRLPAPDPRSRLPPYRPSGMSNPTENGNDFSHALQPPLGPQASSSGAHRPSRQPSGSGFTNTAAPLPDNQSLPGAAIASASTPTSASTSNTGPPIGQSTSFSRGPAYPELQTEMRDYLARAHDHSDSFSDDDLDLPDPMPARRPISEEEAARLEERAAEFQERAAQMIRARQMARGQSSKKVASKKAIDSLEPVNVADLPESDGSKLPYRPSVAEITESNFSLPACDICYNDYGTMSPEGITEQPLRIPMCKHPASDSDNPYRSANTNQTSSMPHEPPVASYTSVPAPPSMNSGEWSFGFGPSNRDHAFPYQVPDTRGPAQGQPPVVEQHDQPPAPPYPGDNTFPGSSTFGPPGSGRQQPQ</sequence>
<feature type="compositionally biased region" description="Polar residues" evidence="2">
    <location>
        <begin position="433"/>
        <end position="464"/>
    </location>
</feature>
<feature type="compositionally biased region" description="Low complexity" evidence="2">
    <location>
        <begin position="203"/>
        <end position="214"/>
    </location>
</feature>
<dbReference type="OMA" id="DICYNDY"/>
<gene>
    <name evidence="3" type="ORF">SMAC_00448</name>
</gene>
<evidence type="ECO:0000313" key="4">
    <source>
        <dbReference type="Proteomes" id="UP000001881"/>
    </source>
</evidence>
<feature type="coiled-coil region" evidence="1">
    <location>
        <begin position="535"/>
        <end position="562"/>
    </location>
</feature>
<feature type="region of interest" description="Disordered" evidence="2">
    <location>
        <begin position="358"/>
        <end position="498"/>
    </location>
</feature>
<accession>F7VL55</accession>
<dbReference type="VEuPathDB" id="FungiDB:SMAC_00448"/>